<evidence type="ECO:0000256" key="4">
    <source>
        <dbReference type="ARBA" id="ARBA00022989"/>
    </source>
</evidence>
<dbReference type="GO" id="GO:0004888">
    <property type="term" value="F:transmembrane signaling receptor activity"/>
    <property type="evidence" value="ECO:0007669"/>
    <property type="project" value="InterPro"/>
</dbReference>
<dbReference type="SMART" id="SM00283">
    <property type="entry name" value="MA"/>
    <property type="match status" value="1"/>
</dbReference>
<dbReference type="InterPro" id="IPR003660">
    <property type="entry name" value="HAMP_dom"/>
</dbReference>
<dbReference type="PROSITE" id="PS50111">
    <property type="entry name" value="CHEMOTAXIS_TRANSDUC_2"/>
    <property type="match status" value="1"/>
</dbReference>
<dbReference type="GO" id="GO:0007165">
    <property type="term" value="P:signal transduction"/>
    <property type="evidence" value="ECO:0007669"/>
    <property type="project" value="UniProtKB-KW"/>
</dbReference>
<dbReference type="GO" id="GO:0006935">
    <property type="term" value="P:chemotaxis"/>
    <property type="evidence" value="ECO:0007669"/>
    <property type="project" value="InterPro"/>
</dbReference>
<keyword evidence="2" id="KW-0997">Cell inner membrane</keyword>
<evidence type="ECO:0000256" key="3">
    <source>
        <dbReference type="ARBA" id="ARBA00022692"/>
    </source>
</evidence>
<dbReference type="PRINTS" id="PR00260">
    <property type="entry name" value="CHEMTRNSDUCR"/>
</dbReference>
<evidence type="ECO:0000259" key="11">
    <source>
        <dbReference type="PROSITE" id="PS50111"/>
    </source>
</evidence>
<feature type="transmembrane region" description="Helical" evidence="10">
    <location>
        <begin position="176"/>
        <end position="198"/>
    </location>
</feature>
<keyword evidence="3 10" id="KW-0812">Transmembrane</keyword>
<accession>A0A1E2VBM5</accession>
<feature type="coiled-coil region" evidence="9">
    <location>
        <begin position="337"/>
        <end position="364"/>
    </location>
</feature>
<evidence type="ECO:0000259" key="13">
    <source>
        <dbReference type="PROSITE" id="PS50885"/>
    </source>
</evidence>
<dbReference type="Pfam" id="PF00015">
    <property type="entry name" value="MCPsignal"/>
    <property type="match status" value="1"/>
</dbReference>
<proteinExistence type="inferred from homology"/>
<keyword evidence="4 10" id="KW-1133">Transmembrane helix</keyword>
<dbReference type="SMART" id="SM00304">
    <property type="entry name" value="HAMP"/>
    <property type="match status" value="2"/>
</dbReference>
<dbReference type="Pfam" id="PF00672">
    <property type="entry name" value="HAMP"/>
    <property type="match status" value="1"/>
</dbReference>
<keyword evidence="2" id="KW-1003">Cell membrane</keyword>
<evidence type="ECO:0000256" key="2">
    <source>
        <dbReference type="ARBA" id="ARBA00022519"/>
    </source>
</evidence>
<comment type="similarity">
    <text evidence="7">Belongs to the methyl-accepting chemotaxis (MCP) protein family.</text>
</comment>
<keyword evidence="9" id="KW-0175">Coiled coil</keyword>
<gene>
    <name evidence="14" type="ORF">BFW38_13235</name>
</gene>
<evidence type="ECO:0000256" key="1">
    <source>
        <dbReference type="ARBA" id="ARBA00004429"/>
    </source>
</evidence>
<evidence type="ECO:0000256" key="10">
    <source>
        <dbReference type="SAM" id="Phobius"/>
    </source>
</evidence>
<evidence type="ECO:0000256" key="6">
    <source>
        <dbReference type="ARBA" id="ARBA00023224"/>
    </source>
</evidence>
<evidence type="ECO:0000256" key="7">
    <source>
        <dbReference type="ARBA" id="ARBA00029447"/>
    </source>
</evidence>
<evidence type="ECO:0000259" key="12">
    <source>
        <dbReference type="PROSITE" id="PS50192"/>
    </source>
</evidence>
<reference evidence="14 15" key="1">
    <citation type="submission" date="2016-08" db="EMBL/GenBank/DDBJ databases">
        <authorList>
            <person name="Seilhamer J.J."/>
        </authorList>
    </citation>
    <scope>NUCLEOTIDE SEQUENCE [LARGE SCALE GENOMIC DNA]</scope>
    <source>
        <strain evidence="14 15">PH27A</strain>
    </source>
</reference>
<dbReference type="CDD" id="cd11386">
    <property type="entry name" value="MCP_signal"/>
    <property type="match status" value="1"/>
</dbReference>
<dbReference type="CDD" id="cd06225">
    <property type="entry name" value="HAMP"/>
    <property type="match status" value="1"/>
</dbReference>
<dbReference type="PROSITE" id="PS50885">
    <property type="entry name" value="HAMP"/>
    <property type="match status" value="1"/>
</dbReference>
<evidence type="ECO:0000313" key="15">
    <source>
        <dbReference type="Proteomes" id="UP000094291"/>
    </source>
</evidence>
<dbReference type="Gene3D" id="1.10.287.950">
    <property type="entry name" value="Methyl-accepting chemotaxis protein"/>
    <property type="match status" value="1"/>
</dbReference>
<evidence type="ECO:0000313" key="14">
    <source>
        <dbReference type="EMBL" id="ODC04353.1"/>
    </source>
</evidence>
<evidence type="ECO:0000256" key="9">
    <source>
        <dbReference type="SAM" id="Coils"/>
    </source>
</evidence>
<feature type="transmembrane region" description="Helical" evidence="10">
    <location>
        <begin position="25"/>
        <end position="45"/>
    </location>
</feature>
<dbReference type="SUPFAM" id="SSF58104">
    <property type="entry name" value="Methyl-accepting chemotaxis protein (MCP) signaling domain"/>
    <property type="match status" value="1"/>
</dbReference>
<protein>
    <submittedName>
        <fullName evidence="14">Chemotaxis protein</fullName>
    </submittedName>
</protein>
<feature type="domain" description="Methyl-accepting transducer" evidence="11">
    <location>
        <begin position="259"/>
        <end position="495"/>
    </location>
</feature>
<dbReference type="RefSeq" id="WP_068999334.1">
    <property type="nucleotide sequence ID" value="NZ_MDTQ01000001.1"/>
</dbReference>
<dbReference type="GO" id="GO:0005886">
    <property type="term" value="C:plasma membrane"/>
    <property type="evidence" value="ECO:0007669"/>
    <property type="project" value="UniProtKB-SubCell"/>
</dbReference>
<evidence type="ECO:0000256" key="8">
    <source>
        <dbReference type="PROSITE-ProRule" id="PRU00284"/>
    </source>
</evidence>
<dbReference type="Pfam" id="PF13675">
    <property type="entry name" value="PilJ"/>
    <property type="match status" value="1"/>
</dbReference>
<keyword evidence="6 8" id="KW-0807">Transducer</keyword>
<dbReference type="EMBL" id="MDTQ01000001">
    <property type="protein sequence ID" value="ODC04353.1"/>
    <property type="molecule type" value="Genomic_DNA"/>
</dbReference>
<dbReference type="InterPro" id="IPR004090">
    <property type="entry name" value="Chemotax_Me-accpt_rcpt"/>
</dbReference>
<feature type="coiled-coil region" evidence="9">
    <location>
        <begin position="421"/>
        <end position="459"/>
    </location>
</feature>
<feature type="domain" description="T-SNARE coiled-coil homology" evidence="12">
    <location>
        <begin position="446"/>
        <end position="508"/>
    </location>
</feature>
<comment type="caution">
    <text evidence="14">The sequence shown here is derived from an EMBL/GenBank/DDBJ whole genome shotgun (WGS) entry which is preliminary data.</text>
</comment>
<dbReference type="Proteomes" id="UP000094291">
    <property type="component" value="Unassembled WGS sequence"/>
</dbReference>
<dbReference type="InterPro" id="IPR004089">
    <property type="entry name" value="MCPsignal_dom"/>
</dbReference>
<keyword evidence="15" id="KW-1185">Reference proteome</keyword>
<dbReference type="InterPro" id="IPR029095">
    <property type="entry name" value="NarX-like_N"/>
</dbReference>
<name>A0A1E2VBM5_9GAMM</name>
<feature type="domain" description="HAMP" evidence="13">
    <location>
        <begin position="201"/>
        <end position="254"/>
    </location>
</feature>
<dbReference type="PROSITE" id="PS50192">
    <property type="entry name" value="T_SNARE"/>
    <property type="match status" value="1"/>
</dbReference>
<sequence>MRQLIAGGINRALRLLGLRSLDRQFLFSYALIFLMAAVASVSLFLSMSVSPQTINVAGAQRMLSQKMTKEVLLLEVGAVDQQTLQTTMQRFETAHRDLMAGNPAKNIAVFDDPVIQRQMQTVDQLWQQMASLINRQLQDPQASRIPELQRNSVTLLKEMNQAVVMMTQEADATQRLQLGIAFSCVLVILVLVVMGRMFGISVLMQQIRVLLSGLEQVGKGDLTQRLPIEYEDNEVGRMFSAFNRMQNEICHLLRQIQETATNNDRYTLEVVSTTHSTSQGVARQSEDLDQVATAMNEMTATVSEIAENAGQAADATQNAEEEARKGKTVVDRTAHMLNDMMAQLQATADQVRQLEAETEEVDKVLEVITGIAEQTNLLALNAAIEAARAGDAGRGFAVVADEVRSLAQRTQQSTGEIRSIIERLQNQAKSTASAMQQRAEEAQQNVDTMQEATQSLEAIVGAVDVISTMNTQIATAAEQQSQVAQDIDQRVVQVSSVAEQTRQDSEKVVTACNDIRHEAQQMSDRMSRFQLPAQ</sequence>
<dbReference type="STRING" id="197479.BFW38_13235"/>
<dbReference type="FunFam" id="1.10.287.950:FF:000001">
    <property type="entry name" value="Methyl-accepting chemotaxis sensory transducer"/>
    <property type="match status" value="1"/>
</dbReference>
<dbReference type="AlphaFoldDB" id="A0A1E2VBM5"/>
<comment type="subcellular location">
    <subcellularLocation>
        <location evidence="1">Cell inner membrane</location>
        <topology evidence="1">Multi-pass membrane protein</topology>
    </subcellularLocation>
</comment>
<organism evidence="14 15">
    <name type="scientific">Terasakiispira papahanaumokuakeensis</name>
    <dbReference type="NCBI Taxonomy" id="197479"/>
    <lineage>
        <taxon>Bacteria</taxon>
        <taxon>Pseudomonadati</taxon>
        <taxon>Pseudomonadota</taxon>
        <taxon>Gammaproteobacteria</taxon>
        <taxon>Oceanospirillales</taxon>
        <taxon>Terasakiispira</taxon>
    </lineage>
</organism>
<dbReference type="PANTHER" id="PTHR32089:SF119">
    <property type="entry name" value="METHYL-ACCEPTING CHEMOTAXIS PROTEIN CTPL"/>
    <property type="match status" value="1"/>
</dbReference>
<dbReference type="PANTHER" id="PTHR32089">
    <property type="entry name" value="METHYL-ACCEPTING CHEMOTAXIS PROTEIN MCPB"/>
    <property type="match status" value="1"/>
</dbReference>
<evidence type="ECO:0000256" key="5">
    <source>
        <dbReference type="ARBA" id="ARBA00023136"/>
    </source>
</evidence>
<keyword evidence="5 10" id="KW-0472">Membrane</keyword>
<dbReference type="InterPro" id="IPR000727">
    <property type="entry name" value="T_SNARE_dom"/>
</dbReference>